<comment type="caution">
    <text evidence="16">The sequence shown here is derived from an EMBL/GenBank/DDBJ whole genome shotgun (WGS) entry which is preliminary data.</text>
</comment>
<dbReference type="EMBL" id="JAQNDK010000004">
    <property type="protein sequence ID" value="MDC0682671.1"/>
    <property type="molecule type" value="Genomic_DNA"/>
</dbReference>
<keyword evidence="12" id="KW-0411">Iron-sulfur</keyword>
<dbReference type="InterPro" id="IPR052034">
    <property type="entry name" value="NasD-like"/>
</dbReference>
<dbReference type="SUPFAM" id="SSF51905">
    <property type="entry name" value="FAD/NAD(P)-binding domain"/>
    <property type="match status" value="2"/>
</dbReference>
<keyword evidence="9" id="KW-0274">FAD</keyword>
<dbReference type="InterPro" id="IPR041575">
    <property type="entry name" value="Rubredoxin_C"/>
</dbReference>
<dbReference type="Pfam" id="PF04324">
    <property type="entry name" value="Fer2_BFD"/>
    <property type="match status" value="1"/>
</dbReference>
<evidence type="ECO:0000256" key="10">
    <source>
        <dbReference type="ARBA" id="ARBA00023002"/>
    </source>
</evidence>
<comment type="pathway">
    <text evidence="4">Nitrogen metabolism; nitrate reduction (assimilation).</text>
</comment>
<keyword evidence="10" id="KW-0560">Oxidoreductase</keyword>
<dbReference type="InterPro" id="IPR007419">
    <property type="entry name" value="BFD-like_2Fe2S-bd_dom"/>
</dbReference>
<comment type="cofactor">
    <cofactor evidence="3">
        <name>FAD</name>
        <dbReference type="ChEBI" id="CHEBI:57692"/>
    </cofactor>
</comment>
<evidence type="ECO:0000259" key="15">
    <source>
        <dbReference type="Pfam" id="PF18267"/>
    </source>
</evidence>
<dbReference type="Gene3D" id="3.30.390.30">
    <property type="match status" value="1"/>
</dbReference>
<sequence>MRRKDLVIVGNGMAACRLLDELMSRGARDRYDITVFGEERGGAYNRVLLSKVLAGEAPDSIVTKPPAWYERNGVRLVGGTSVARIDTASRAVVAADGARQRYDVAVLATGSQPLVPPLEGMTTSEGDLRPGVFVYRTMDDCVRMRGCARAGDNAIVVGGGLLGLEAAKVLSDMGLHVTVIHVAKSLMNAQLDPMGGDMLEQHIERCGIFVRTGRTVEAICGEESVEGCRLDDGSVLPADMVVLACGVRPRVDVARASNLPINKGIVVNDTMATQVPGIYAIGECAEHRGRLYGIVTPIWEQAAVLADVLTGANPQARYRGTKLYTRLKVAGVDVTSMGSTEPELESDDVLQVVETRKSTYRKLIIRDGRLLGAQFVGNTAAAATLVQLFDRNDPLPADPLEALCAGGGAGPAAQAERIVCNCHKVSEATLREAIEGGACSLEAACTATKAGTGCGSCRGEVAQLVARHAPSAEVASGRAVAAG</sequence>
<keyword evidence="17" id="KW-1185">Reference proteome</keyword>
<evidence type="ECO:0000313" key="17">
    <source>
        <dbReference type="Proteomes" id="UP001217485"/>
    </source>
</evidence>
<feature type="domain" description="BFD-like [2Fe-2S]-binding" evidence="13">
    <location>
        <begin position="418"/>
        <end position="466"/>
    </location>
</feature>
<feature type="domain" description="FAD/NAD(P)-binding" evidence="14">
    <location>
        <begin position="4"/>
        <end position="288"/>
    </location>
</feature>
<comment type="similarity">
    <text evidence="5">Belongs to the nitrite and sulfite reductase 4Fe-4S domain family.</text>
</comment>
<dbReference type="Gene3D" id="1.10.10.1100">
    <property type="entry name" value="BFD-like [2Fe-2S]-binding domain"/>
    <property type="match status" value="1"/>
</dbReference>
<evidence type="ECO:0000259" key="14">
    <source>
        <dbReference type="Pfam" id="PF07992"/>
    </source>
</evidence>
<reference evidence="16 17" key="1">
    <citation type="submission" date="2023-01" db="EMBL/GenBank/DDBJ databases">
        <title>Minimal conservation of predation-associated metabolite biosynthetic gene clusters underscores biosynthetic potential of Myxococcota including descriptions for ten novel species: Archangium lansinium sp. nov., Myxococcus landrumus sp. nov., Nannocystis bai.</title>
        <authorList>
            <person name="Ahearne A."/>
            <person name="Stevens C."/>
            <person name="Dowd S."/>
        </authorList>
    </citation>
    <scope>NUCLEOTIDE SEQUENCE [LARGE SCALE GENOMIC DNA]</scope>
    <source>
        <strain evidence="16 17">WIWO2</strain>
    </source>
</reference>
<dbReference type="Proteomes" id="UP001217485">
    <property type="component" value="Unassembled WGS sequence"/>
</dbReference>
<gene>
    <name evidence="16" type="ORF">POL72_33400</name>
</gene>
<evidence type="ECO:0000313" key="16">
    <source>
        <dbReference type="EMBL" id="MDC0682671.1"/>
    </source>
</evidence>
<dbReference type="PRINTS" id="PR00368">
    <property type="entry name" value="FADPNR"/>
</dbReference>
<evidence type="ECO:0000256" key="7">
    <source>
        <dbReference type="ARBA" id="ARBA00022630"/>
    </source>
</evidence>
<dbReference type="InterPro" id="IPR041854">
    <property type="entry name" value="BFD-like_2Fe2S-bd_dom_sf"/>
</dbReference>
<organism evidence="16 17">
    <name type="scientific">Sorangium atrum</name>
    <dbReference type="NCBI Taxonomy" id="2995308"/>
    <lineage>
        <taxon>Bacteria</taxon>
        <taxon>Pseudomonadati</taxon>
        <taxon>Myxococcota</taxon>
        <taxon>Polyangia</taxon>
        <taxon>Polyangiales</taxon>
        <taxon>Polyangiaceae</taxon>
        <taxon>Sorangium</taxon>
    </lineage>
</organism>
<evidence type="ECO:0000259" key="13">
    <source>
        <dbReference type="Pfam" id="PF04324"/>
    </source>
</evidence>
<dbReference type="Pfam" id="PF18267">
    <property type="entry name" value="Rubredoxin_C"/>
    <property type="match status" value="1"/>
</dbReference>
<keyword evidence="6" id="KW-0349">Heme</keyword>
<evidence type="ECO:0000256" key="5">
    <source>
        <dbReference type="ARBA" id="ARBA00010429"/>
    </source>
</evidence>
<dbReference type="InterPro" id="IPR036188">
    <property type="entry name" value="FAD/NAD-bd_sf"/>
</dbReference>
<keyword evidence="7" id="KW-0285">Flavoprotein</keyword>
<evidence type="ECO:0000256" key="2">
    <source>
        <dbReference type="ARBA" id="ARBA00001966"/>
    </source>
</evidence>
<evidence type="ECO:0000256" key="9">
    <source>
        <dbReference type="ARBA" id="ARBA00022827"/>
    </source>
</evidence>
<dbReference type="PANTHER" id="PTHR43809:SF1">
    <property type="entry name" value="NITRITE REDUCTASE (NADH) LARGE SUBUNIT"/>
    <property type="match status" value="1"/>
</dbReference>
<evidence type="ECO:0000256" key="4">
    <source>
        <dbReference type="ARBA" id="ARBA00005096"/>
    </source>
</evidence>
<keyword evidence="11" id="KW-0408">Iron</keyword>
<name>A0ABT5CC15_9BACT</name>
<evidence type="ECO:0000256" key="12">
    <source>
        <dbReference type="ARBA" id="ARBA00023014"/>
    </source>
</evidence>
<evidence type="ECO:0000256" key="1">
    <source>
        <dbReference type="ARBA" id="ARBA00001929"/>
    </source>
</evidence>
<evidence type="ECO:0000256" key="3">
    <source>
        <dbReference type="ARBA" id="ARBA00001974"/>
    </source>
</evidence>
<comment type="cofactor">
    <cofactor evidence="1">
        <name>siroheme</name>
        <dbReference type="ChEBI" id="CHEBI:60052"/>
    </cofactor>
</comment>
<evidence type="ECO:0000256" key="6">
    <source>
        <dbReference type="ARBA" id="ARBA00022617"/>
    </source>
</evidence>
<dbReference type="InterPro" id="IPR023753">
    <property type="entry name" value="FAD/NAD-binding_dom"/>
</dbReference>
<proteinExistence type="inferred from homology"/>
<protein>
    <submittedName>
        <fullName evidence="16">FAD-dependent oxidoreductase</fullName>
    </submittedName>
</protein>
<dbReference type="RefSeq" id="WP_272100808.1">
    <property type="nucleotide sequence ID" value="NZ_JAQNDK010000004.1"/>
</dbReference>
<dbReference type="PRINTS" id="PR00411">
    <property type="entry name" value="PNDRDTASEI"/>
</dbReference>
<evidence type="ECO:0000256" key="11">
    <source>
        <dbReference type="ARBA" id="ARBA00023004"/>
    </source>
</evidence>
<dbReference type="PANTHER" id="PTHR43809">
    <property type="entry name" value="NITRITE REDUCTASE (NADH) LARGE SUBUNIT"/>
    <property type="match status" value="1"/>
</dbReference>
<accession>A0ABT5CC15</accession>
<evidence type="ECO:0000256" key="8">
    <source>
        <dbReference type="ARBA" id="ARBA00022723"/>
    </source>
</evidence>
<dbReference type="Gene3D" id="3.50.50.60">
    <property type="entry name" value="FAD/NAD(P)-binding domain"/>
    <property type="match status" value="2"/>
</dbReference>
<feature type="domain" description="NADH-rubredoxin oxidoreductase C-terminal" evidence="15">
    <location>
        <begin position="325"/>
        <end position="388"/>
    </location>
</feature>
<dbReference type="PROSITE" id="PS51257">
    <property type="entry name" value="PROKAR_LIPOPROTEIN"/>
    <property type="match status" value="1"/>
</dbReference>
<dbReference type="InterPro" id="IPR016156">
    <property type="entry name" value="FAD/NAD-linked_Rdtase_dimer_sf"/>
</dbReference>
<dbReference type="Pfam" id="PF07992">
    <property type="entry name" value="Pyr_redox_2"/>
    <property type="match status" value="1"/>
</dbReference>
<keyword evidence="8" id="KW-0479">Metal-binding</keyword>
<comment type="cofactor">
    <cofactor evidence="2">
        <name>[4Fe-4S] cluster</name>
        <dbReference type="ChEBI" id="CHEBI:49883"/>
    </cofactor>
</comment>